<protein>
    <submittedName>
        <fullName evidence="5">Uncharacterized protein LOC115878847</fullName>
    </submittedName>
</protein>
<dbReference type="KEGG" id="soy:115878847"/>
<evidence type="ECO:0000313" key="5">
    <source>
        <dbReference type="RefSeq" id="XP_030751325.1"/>
    </source>
</evidence>
<dbReference type="PROSITE" id="PS50960">
    <property type="entry name" value="HTH_PSQ"/>
    <property type="match status" value="1"/>
</dbReference>
<dbReference type="Proteomes" id="UP000504635">
    <property type="component" value="Unplaced"/>
</dbReference>
<comment type="subcellular location">
    <subcellularLocation>
        <location evidence="1 2">Nucleus</location>
    </subcellularLocation>
</comment>
<evidence type="ECO:0000313" key="4">
    <source>
        <dbReference type="Proteomes" id="UP000504635"/>
    </source>
</evidence>
<dbReference type="PANTHER" id="PTHR19303">
    <property type="entry name" value="TRANSPOSON"/>
    <property type="match status" value="1"/>
</dbReference>
<name>A0A6J2XK87_SITOR</name>
<dbReference type="RefSeq" id="XP_030751325.1">
    <property type="nucleotide sequence ID" value="XM_030895465.1"/>
</dbReference>
<feature type="DNA-binding region" description="H-T-H motif" evidence="2">
    <location>
        <begin position="33"/>
        <end position="53"/>
    </location>
</feature>
<gene>
    <name evidence="5" type="primary">LOC115878847</name>
</gene>
<sequence length="329" mass="37691">MPFKYNRKTDRGSWSLEDMTRAINAVKTKSMGIRKASRTYHVPYSTLQDRLKGKVNQNNKKLGRHVVLNPAQEGELCNHIIKMSKLFFGLSRLQVKKIAFQYANANNIPNNFNKDKKICGNDWYYGILKRHPNISLRKPESTSLNRVKGFNKKEVEFIFLLICLKVFEDYNFPANRIYNADEIGITPVHIPGKILAVKGQRQVGAITSGERGKLVTVLCSVSAAGEYVPPMFIFGRARMKCELTKNGPTNALYKVSKNGSINEDLFFEWIEHFVRHTKCSITDKVLVIIDNHKILYTKSVRFLQEEWHNYSDLATSHIPSPTTTQCVLF</sequence>
<dbReference type="InterPro" id="IPR009057">
    <property type="entry name" value="Homeodomain-like_sf"/>
</dbReference>
<keyword evidence="4" id="KW-1185">Reference proteome</keyword>
<dbReference type="AlphaFoldDB" id="A0A6J2XK87"/>
<dbReference type="InterPro" id="IPR050863">
    <property type="entry name" value="CenT-Element_Derived"/>
</dbReference>
<evidence type="ECO:0000256" key="2">
    <source>
        <dbReference type="PROSITE-ProRule" id="PRU00320"/>
    </source>
</evidence>
<dbReference type="PANTHER" id="PTHR19303:SF74">
    <property type="entry name" value="POGO TRANSPOSABLE ELEMENT WITH KRAB DOMAIN"/>
    <property type="match status" value="1"/>
</dbReference>
<dbReference type="GO" id="GO:0003677">
    <property type="term" value="F:DNA binding"/>
    <property type="evidence" value="ECO:0007669"/>
    <property type="project" value="UniProtKB-UniRule"/>
</dbReference>
<proteinExistence type="predicted"/>
<dbReference type="GO" id="GO:0005634">
    <property type="term" value="C:nucleus"/>
    <property type="evidence" value="ECO:0007669"/>
    <property type="project" value="UniProtKB-SubCell"/>
</dbReference>
<evidence type="ECO:0000259" key="3">
    <source>
        <dbReference type="PROSITE" id="PS50960"/>
    </source>
</evidence>
<feature type="domain" description="HTH psq-type" evidence="3">
    <location>
        <begin position="1"/>
        <end position="57"/>
    </location>
</feature>
<dbReference type="InterPro" id="IPR007889">
    <property type="entry name" value="HTH_Psq"/>
</dbReference>
<evidence type="ECO:0000256" key="1">
    <source>
        <dbReference type="ARBA" id="ARBA00004123"/>
    </source>
</evidence>
<dbReference type="GeneID" id="115878847"/>
<dbReference type="Gene3D" id="1.10.10.60">
    <property type="entry name" value="Homeodomain-like"/>
    <property type="match status" value="1"/>
</dbReference>
<dbReference type="Pfam" id="PF05225">
    <property type="entry name" value="HTH_psq"/>
    <property type="match status" value="1"/>
</dbReference>
<dbReference type="InterPro" id="IPR004875">
    <property type="entry name" value="DDE_SF_endonuclease_dom"/>
</dbReference>
<dbReference type="InParanoid" id="A0A6J2XK87"/>
<dbReference type="SUPFAM" id="SSF46689">
    <property type="entry name" value="Homeodomain-like"/>
    <property type="match status" value="1"/>
</dbReference>
<accession>A0A6J2XK87</accession>
<keyword evidence="2" id="KW-0238">DNA-binding</keyword>
<organism evidence="4 5">
    <name type="scientific">Sitophilus oryzae</name>
    <name type="common">Rice weevil</name>
    <name type="synonym">Curculio oryzae</name>
    <dbReference type="NCBI Taxonomy" id="7048"/>
    <lineage>
        <taxon>Eukaryota</taxon>
        <taxon>Metazoa</taxon>
        <taxon>Ecdysozoa</taxon>
        <taxon>Arthropoda</taxon>
        <taxon>Hexapoda</taxon>
        <taxon>Insecta</taxon>
        <taxon>Pterygota</taxon>
        <taxon>Neoptera</taxon>
        <taxon>Endopterygota</taxon>
        <taxon>Coleoptera</taxon>
        <taxon>Polyphaga</taxon>
        <taxon>Cucujiformia</taxon>
        <taxon>Curculionidae</taxon>
        <taxon>Dryophthorinae</taxon>
        <taxon>Sitophilus</taxon>
    </lineage>
</organism>
<reference evidence="5" key="1">
    <citation type="submission" date="2025-08" db="UniProtKB">
        <authorList>
            <consortium name="RefSeq"/>
        </authorList>
    </citation>
    <scope>IDENTIFICATION</scope>
    <source>
        <tissue evidence="5">Gonads</tissue>
    </source>
</reference>
<keyword evidence="2" id="KW-0539">Nucleus</keyword>
<dbReference type="OrthoDB" id="6769576at2759"/>
<dbReference type="Pfam" id="PF03184">
    <property type="entry name" value="DDE_1"/>
    <property type="match status" value="1"/>
</dbReference>